<evidence type="ECO:0000313" key="2">
    <source>
        <dbReference type="EMBL" id="CAG8014188.1"/>
    </source>
</evidence>
<evidence type="ECO:0000259" key="1">
    <source>
        <dbReference type="Pfam" id="PF00144"/>
    </source>
</evidence>
<dbReference type="SUPFAM" id="SSF56601">
    <property type="entry name" value="beta-lactamase/transpeptidase-like"/>
    <property type="match status" value="1"/>
</dbReference>
<comment type="caution">
    <text evidence="2">The sequence shown here is derived from an EMBL/GenBank/DDBJ whole genome shotgun (WGS) entry which is preliminary data.</text>
</comment>
<dbReference type="EMBL" id="CAJVOS010000013">
    <property type="protein sequence ID" value="CAG8014188.1"/>
    <property type="molecule type" value="Genomic_DNA"/>
</dbReference>
<dbReference type="InterPro" id="IPR012338">
    <property type="entry name" value="Beta-lactam/transpept-like"/>
</dbReference>
<sequence>MAKVSGYCDEKFNSVRQLLEQTLAAGHDLGASLCVNHHGKTVLDLWGGYTNEEKSIEWTRDTLAPVWSSSKLVTNLAALMLVDRGLLDLDANVALYWPEFAANGKESITVRHILSHTAGVSGWDCLTTMSFLYDHDLSAAKLAEQKPWWEPGTASGYHAISQGHIVAELVRRVTGGTLKEFINHEIAGPLGADFQLGALEKDWSRISDVVSPPALPFSAPDDGSVASKTLKSSPIQASDSYTAEFRQAELGASNGFANARSLCTILSLILTKGEANGKRFLSPATIDRIFEEQSKGVDLVVGIPLRNGIGYGLAWSESADWIPDGKVCFWGGWGGSITIVDLTRGVTISYVMNRMGTCVIGTDRTEAYVRAIYSALAQDCS</sequence>
<dbReference type="Proteomes" id="UP001153618">
    <property type="component" value="Unassembled WGS sequence"/>
</dbReference>
<dbReference type="PANTHER" id="PTHR43319">
    <property type="entry name" value="BETA-LACTAMASE-RELATED"/>
    <property type="match status" value="1"/>
</dbReference>
<accession>A0A9W4HFD3</accession>
<keyword evidence="3" id="KW-1185">Reference proteome</keyword>
<gene>
    <name evidence="2" type="ORF">POLS_LOCUS2214</name>
</gene>
<dbReference type="OrthoDB" id="5946976at2759"/>
<name>A0A9W4HFD3_PENOL</name>
<evidence type="ECO:0000313" key="3">
    <source>
        <dbReference type="Proteomes" id="UP001153618"/>
    </source>
</evidence>
<dbReference type="Pfam" id="PF00144">
    <property type="entry name" value="Beta-lactamase"/>
    <property type="match status" value="1"/>
</dbReference>
<dbReference type="AlphaFoldDB" id="A0A9W4HFD3"/>
<dbReference type="InterPro" id="IPR001466">
    <property type="entry name" value="Beta-lactam-related"/>
</dbReference>
<dbReference type="InterPro" id="IPR052907">
    <property type="entry name" value="Beta-lactamase/esterase"/>
</dbReference>
<proteinExistence type="predicted"/>
<feature type="domain" description="Beta-lactamase-related" evidence="1">
    <location>
        <begin position="15"/>
        <end position="357"/>
    </location>
</feature>
<organism evidence="2 3">
    <name type="scientific">Penicillium olsonii</name>
    <dbReference type="NCBI Taxonomy" id="99116"/>
    <lineage>
        <taxon>Eukaryota</taxon>
        <taxon>Fungi</taxon>
        <taxon>Dikarya</taxon>
        <taxon>Ascomycota</taxon>
        <taxon>Pezizomycotina</taxon>
        <taxon>Eurotiomycetes</taxon>
        <taxon>Eurotiomycetidae</taxon>
        <taxon>Eurotiales</taxon>
        <taxon>Aspergillaceae</taxon>
        <taxon>Penicillium</taxon>
    </lineage>
</organism>
<dbReference type="PANTHER" id="PTHR43319:SF3">
    <property type="entry name" value="BETA-LACTAMASE-RELATED DOMAIN-CONTAINING PROTEIN"/>
    <property type="match status" value="1"/>
</dbReference>
<protein>
    <recommendedName>
        <fullName evidence="1">Beta-lactamase-related domain-containing protein</fullName>
    </recommendedName>
</protein>
<reference evidence="2" key="1">
    <citation type="submission" date="2021-07" db="EMBL/GenBank/DDBJ databases">
        <authorList>
            <person name="Branca A.L. A."/>
        </authorList>
    </citation>
    <scope>NUCLEOTIDE SEQUENCE</scope>
</reference>
<dbReference type="Gene3D" id="3.40.710.10">
    <property type="entry name" value="DD-peptidase/beta-lactamase superfamily"/>
    <property type="match status" value="1"/>
</dbReference>